<keyword evidence="6 10" id="KW-0472">Membrane</keyword>
<dbReference type="GO" id="GO:0006614">
    <property type="term" value="P:SRP-dependent cotranslational protein targeting to membrane"/>
    <property type="evidence" value="ECO:0007669"/>
    <property type="project" value="InterPro"/>
</dbReference>
<dbReference type="InterPro" id="IPR036225">
    <property type="entry name" value="SRP/SRP_N"/>
</dbReference>
<dbReference type="STRING" id="1457154.CAPSK01_002559"/>
<dbReference type="RefSeq" id="WP_034926453.1">
    <property type="nucleotide sequence ID" value="NZ_JDSS02000024.1"/>
</dbReference>
<keyword evidence="2 10" id="KW-0963">Cytoplasm</keyword>
<evidence type="ECO:0000259" key="11">
    <source>
        <dbReference type="PROSITE" id="PS00300"/>
    </source>
</evidence>
<sequence>MFGFFKKSPGQPPAPTSPVVIEGTAPVVPWRHRLKAGLARTRAQFSGRLKSLFSRGKVDDELLEDLESLLLSSDVGLDATQHLLYQLKMRAKRDRLDTPEAIQRALSEIFHELLRPLEETLDLTAHRPFIIMIAGVNGAGKTTSIGKLAKYFQAQGRSVLLAAGDTFRAAAREQLQTWGERNNVTVISQQSGDPGAVIFDAIAAARARGIDIVLADTAGRLPTQLHLMEEIAKVRRVIRKADPSGPHETLLILDATFGQNTLQQVIAFDKAIQVTGLVLTKLDGSAKGGVVAAIARQCPKPVRFIGVGEGIDDLRPFNARDFVDALFE</sequence>
<evidence type="ECO:0000256" key="10">
    <source>
        <dbReference type="HAMAP-Rule" id="MF_00920"/>
    </source>
</evidence>
<comment type="subcellular location">
    <subcellularLocation>
        <location evidence="10">Cell membrane</location>
        <topology evidence="10">Peripheral membrane protein</topology>
        <orientation evidence="10">Cytoplasmic side</orientation>
    </subcellularLocation>
    <subcellularLocation>
        <location evidence="10">Cytoplasm</location>
    </subcellularLocation>
</comment>
<dbReference type="InterPro" id="IPR000897">
    <property type="entry name" value="SRP54_GTPase_dom"/>
</dbReference>
<feature type="binding site" evidence="10">
    <location>
        <begin position="280"/>
        <end position="283"/>
    </location>
    <ligand>
        <name>GTP</name>
        <dbReference type="ChEBI" id="CHEBI:37565"/>
    </ligand>
</feature>
<dbReference type="InterPro" id="IPR004390">
    <property type="entry name" value="SR_rcpt_FtsY"/>
</dbReference>
<evidence type="ECO:0000256" key="1">
    <source>
        <dbReference type="ARBA" id="ARBA00022475"/>
    </source>
</evidence>
<feature type="domain" description="SRP54-type proteins GTP-binding" evidence="11">
    <location>
        <begin position="301"/>
        <end position="314"/>
    </location>
</feature>
<dbReference type="SMART" id="SM00962">
    <property type="entry name" value="SRP54"/>
    <property type="match status" value="1"/>
</dbReference>
<dbReference type="Gene3D" id="3.40.50.300">
    <property type="entry name" value="P-loop containing nucleotide triphosphate hydrolases"/>
    <property type="match status" value="1"/>
</dbReference>
<dbReference type="Gene3D" id="1.20.120.140">
    <property type="entry name" value="Signal recognition particle SRP54, nucleotide-binding domain"/>
    <property type="match status" value="1"/>
</dbReference>
<evidence type="ECO:0000313" key="12">
    <source>
        <dbReference type="EMBL" id="KFB67967.1"/>
    </source>
</evidence>
<comment type="caution">
    <text evidence="12">The sequence shown here is derived from an EMBL/GenBank/DDBJ whole genome shotgun (WGS) entry which is preliminary data.</text>
</comment>
<comment type="similarity">
    <text evidence="10">Belongs to the GTP-binding SRP family. FtsY subfamily.</text>
</comment>
<dbReference type="InterPro" id="IPR013822">
    <property type="entry name" value="Signal_recog_particl_SRP54_hlx"/>
</dbReference>
<dbReference type="Proteomes" id="UP000019812">
    <property type="component" value="Unassembled WGS sequence"/>
</dbReference>
<evidence type="ECO:0000256" key="2">
    <source>
        <dbReference type="ARBA" id="ARBA00022490"/>
    </source>
</evidence>
<keyword evidence="3 10" id="KW-0547">Nucleotide-binding</keyword>
<dbReference type="NCBIfam" id="TIGR00064">
    <property type="entry name" value="ftsY"/>
    <property type="match status" value="1"/>
</dbReference>
<dbReference type="HAMAP" id="MF_00920">
    <property type="entry name" value="FtsY"/>
    <property type="match status" value="1"/>
</dbReference>
<comment type="function">
    <text evidence="9 10">Involved in targeting and insertion of nascent membrane proteins into the cytoplasmic membrane. Acts as a receptor for the complex formed by the signal recognition particle (SRP) and the ribosome-nascent chain (RNC). Interaction with SRP-RNC leads to the transfer of the RNC complex to the Sec translocase for insertion into the membrane, the hydrolysis of GTP by both Ffh and FtsY, and the dissociation of the SRP-FtsY complex into the individual components.</text>
</comment>
<dbReference type="EC" id="3.6.5.4" evidence="10"/>
<dbReference type="Pfam" id="PF02881">
    <property type="entry name" value="SRP54_N"/>
    <property type="match status" value="1"/>
</dbReference>
<dbReference type="EMBL" id="JDSS02000024">
    <property type="protein sequence ID" value="KFB67967.1"/>
    <property type="molecule type" value="Genomic_DNA"/>
</dbReference>
<dbReference type="InterPro" id="IPR042101">
    <property type="entry name" value="SRP54_N_sf"/>
</dbReference>
<name>A0A084XZS3_9PROT</name>
<keyword evidence="4 10" id="KW-0378">Hydrolase</keyword>
<comment type="subunit">
    <text evidence="10">Part of the signal recognition particle protein translocation system, which is composed of SRP and FtsY. SRP is a ribonucleoprotein composed of Ffh and a 4.5S RNA molecule.</text>
</comment>
<dbReference type="SMART" id="SM00963">
    <property type="entry name" value="SRP54_N"/>
    <property type="match status" value="1"/>
</dbReference>
<dbReference type="GO" id="GO:0003924">
    <property type="term" value="F:GTPase activity"/>
    <property type="evidence" value="ECO:0007669"/>
    <property type="project" value="UniProtKB-UniRule"/>
</dbReference>
<dbReference type="InterPro" id="IPR003593">
    <property type="entry name" value="AAA+_ATPase"/>
</dbReference>
<evidence type="ECO:0000256" key="8">
    <source>
        <dbReference type="ARBA" id="ARBA00048027"/>
    </source>
</evidence>
<dbReference type="PROSITE" id="PS00300">
    <property type="entry name" value="SRP54"/>
    <property type="match status" value="1"/>
</dbReference>
<evidence type="ECO:0000256" key="4">
    <source>
        <dbReference type="ARBA" id="ARBA00022801"/>
    </source>
</evidence>
<feature type="binding site" evidence="10">
    <location>
        <begin position="216"/>
        <end position="220"/>
    </location>
    <ligand>
        <name>GTP</name>
        <dbReference type="ChEBI" id="CHEBI:37565"/>
    </ligand>
</feature>
<dbReference type="PANTHER" id="PTHR43134">
    <property type="entry name" value="SIGNAL RECOGNITION PARTICLE RECEPTOR SUBUNIT ALPHA"/>
    <property type="match status" value="1"/>
</dbReference>
<evidence type="ECO:0000256" key="5">
    <source>
        <dbReference type="ARBA" id="ARBA00023134"/>
    </source>
</evidence>
<evidence type="ECO:0000256" key="3">
    <source>
        <dbReference type="ARBA" id="ARBA00022741"/>
    </source>
</evidence>
<dbReference type="GO" id="GO:0005525">
    <property type="term" value="F:GTP binding"/>
    <property type="evidence" value="ECO:0007669"/>
    <property type="project" value="UniProtKB-UniRule"/>
</dbReference>
<dbReference type="PANTHER" id="PTHR43134:SF1">
    <property type="entry name" value="SIGNAL RECOGNITION PARTICLE RECEPTOR SUBUNIT ALPHA"/>
    <property type="match status" value="1"/>
</dbReference>
<dbReference type="AlphaFoldDB" id="A0A084XZS3"/>
<reference evidence="12 13" key="1">
    <citation type="submission" date="2014-07" db="EMBL/GenBank/DDBJ databases">
        <title>Expanding our view of genomic diversity in Candidatus Accumulibacter clades.</title>
        <authorList>
            <person name="Skennerton C.T."/>
            <person name="Barr J.J."/>
            <person name="Slater F.R."/>
            <person name="Bond P.L."/>
            <person name="Tyson G.W."/>
        </authorList>
    </citation>
    <scope>NUCLEOTIDE SEQUENCE [LARGE SCALE GENOMIC DNA]</scope>
    <source>
        <strain evidence="13">SK-01</strain>
    </source>
</reference>
<keyword evidence="5 10" id="KW-0342">GTP-binding</keyword>
<evidence type="ECO:0000256" key="7">
    <source>
        <dbReference type="ARBA" id="ARBA00023170"/>
    </source>
</evidence>
<dbReference type="CDD" id="cd17874">
    <property type="entry name" value="FtsY"/>
    <property type="match status" value="1"/>
</dbReference>
<dbReference type="SUPFAM" id="SSF52540">
    <property type="entry name" value="P-loop containing nucleoside triphosphate hydrolases"/>
    <property type="match status" value="1"/>
</dbReference>
<feature type="binding site" evidence="10">
    <location>
        <begin position="135"/>
        <end position="142"/>
    </location>
    <ligand>
        <name>GTP</name>
        <dbReference type="ChEBI" id="CHEBI:37565"/>
    </ligand>
</feature>
<keyword evidence="7 10" id="KW-0675">Receptor</keyword>
<proteinExistence type="inferred from homology"/>
<dbReference type="FunFam" id="3.40.50.300:FF:000053">
    <property type="entry name" value="Signal recognition particle receptor FtsY"/>
    <property type="match status" value="1"/>
</dbReference>
<protein>
    <recommendedName>
        <fullName evidence="10">Signal recognition particle receptor FtsY</fullName>
        <shortName evidence="10">SRP receptor</shortName>
        <ecNumber evidence="10">3.6.5.4</ecNumber>
    </recommendedName>
</protein>
<dbReference type="Pfam" id="PF00448">
    <property type="entry name" value="SRP54"/>
    <property type="match status" value="1"/>
</dbReference>
<evidence type="ECO:0000256" key="9">
    <source>
        <dbReference type="ARBA" id="ARBA00053570"/>
    </source>
</evidence>
<comment type="catalytic activity">
    <reaction evidence="8 10">
        <text>GTP + H2O = GDP + phosphate + H(+)</text>
        <dbReference type="Rhea" id="RHEA:19669"/>
        <dbReference type="ChEBI" id="CHEBI:15377"/>
        <dbReference type="ChEBI" id="CHEBI:15378"/>
        <dbReference type="ChEBI" id="CHEBI:37565"/>
        <dbReference type="ChEBI" id="CHEBI:43474"/>
        <dbReference type="ChEBI" id="CHEBI:58189"/>
        <dbReference type="EC" id="3.6.5.4"/>
    </reaction>
</comment>
<dbReference type="InterPro" id="IPR027417">
    <property type="entry name" value="P-loop_NTPase"/>
</dbReference>
<evidence type="ECO:0000313" key="13">
    <source>
        <dbReference type="Proteomes" id="UP000019812"/>
    </source>
</evidence>
<evidence type="ECO:0000256" key="6">
    <source>
        <dbReference type="ARBA" id="ARBA00023136"/>
    </source>
</evidence>
<dbReference type="FunFam" id="1.20.120.140:FF:000002">
    <property type="entry name" value="Signal recognition particle receptor FtsY"/>
    <property type="match status" value="1"/>
</dbReference>
<dbReference type="GO" id="GO:0005737">
    <property type="term" value="C:cytoplasm"/>
    <property type="evidence" value="ECO:0007669"/>
    <property type="project" value="UniProtKB-SubCell"/>
</dbReference>
<gene>
    <name evidence="10 12" type="primary">ftsY</name>
    <name evidence="12" type="ORF">CAPSK01_002559</name>
</gene>
<dbReference type="SMART" id="SM00382">
    <property type="entry name" value="AAA"/>
    <property type="match status" value="1"/>
</dbReference>
<accession>A0A084XZS3</accession>
<keyword evidence="1 10" id="KW-1003">Cell membrane</keyword>
<dbReference type="SUPFAM" id="SSF47364">
    <property type="entry name" value="Domain of the SRP/SRP receptor G-proteins"/>
    <property type="match status" value="1"/>
</dbReference>
<dbReference type="GO" id="GO:0005047">
    <property type="term" value="F:signal recognition particle binding"/>
    <property type="evidence" value="ECO:0007669"/>
    <property type="project" value="TreeGrafter"/>
</dbReference>
<dbReference type="GO" id="GO:0005886">
    <property type="term" value="C:plasma membrane"/>
    <property type="evidence" value="ECO:0007669"/>
    <property type="project" value="UniProtKB-SubCell"/>
</dbReference>
<organism evidence="12 13">
    <name type="scientific">Candidatus Accumulibacter vicinus</name>
    <dbReference type="NCBI Taxonomy" id="2954382"/>
    <lineage>
        <taxon>Bacteria</taxon>
        <taxon>Pseudomonadati</taxon>
        <taxon>Pseudomonadota</taxon>
        <taxon>Betaproteobacteria</taxon>
        <taxon>Candidatus Accumulibacter</taxon>
    </lineage>
</organism>